<evidence type="ECO:0000256" key="1">
    <source>
        <dbReference type="ARBA" id="ARBA00004305"/>
    </source>
</evidence>
<dbReference type="Gene3D" id="1.10.10.400">
    <property type="entry name" value="Polyribonucleotide nucleotidyltransferase, RNA-binding domain"/>
    <property type="match status" value="1"/>
</dbReference>
<evidence type="ECO:0000256" key="16">
    <source>
        <dbReference type="ARBA" id="ARBA00022990"/>
    </source>
</evidence>
<keyword evidence="10" id="KW-0548">Nucleotidyltransferase</keyword>
<evidence type="ECO:0000256" key="11">
    <source>
        <dbReference type="ARBA" id="ARBA00022722"/>
    </source>
</evidence>
<dbReference type="Gene3D" id="3.30.1370.10">
    <property type="entry name" value="K Homology domain, type 1"/>
    <property type="match status" value="1"/>
</dbReference>
<comment type="subunit">
    <text evidence="21">Homotrimer; in free form. Homooligomer. Component of the mitochondrial degradosome (mtEXO) complex which is a heteropentamer containing 2 copies of SUPV3L1 and 3 copies of PNPT1. As part of the mitochondrial degradosome complex, interacts with GRSF1 in an RNA-dependent manner; the interaction enhances the activity of the complex. Interacts with TCL1A; the interaction has no effect on PNPT1 exonuclease activity.</text>
</comment>
<keyword evidence="14 23" id="KW-0694">RNA-binding</keyword>
<evidence type="ECO:0000256" key="5">
    <source>
        <dbReference type="ARBA" id="ARBA00022448"/>
    </source>
</evidence>
<keyword evidence="7" id="KW-0597">Phosphoprotein</keyword>
<dbReference type="GO" id="GO:0004654">
    <property type="term" value="F:polyribonucleotide nucleotidyltransferase activity"/>
    <property type="evidence" value="ECO:0007669"/>
    <property type="project" value="UniProtKB-EC"/>
</dbReference>
<dbReference type="PANTHER" id="PTHR11252:SF0">
    <property type="entry name" value="POLYRIBONUCLEOTIDE NUCLEOTIDYLTRANSFERASE 1, MITOCHONDRIAL"/>
    <property type="match status" value="1"/>
</dbReference>
<evidence type="ECO:0000256" key="23">
    <source>
        <dbReference type="PROSITE-ProRule" id="PRU00117"/>
    </source>
</evidence>
<dbReference type="FunFam" id="1.10.10.400:FF:000001">
    <property type="entry name" value="Polyribonucleotide nucleotidyltransferase 1, mitochondrial"/>
    <property type="match status" value="1"/>
</dbReference>
<evidence type="ECO:0000256" key="15">
    <source>
        <dbReference type="ARBA" id="ARBA00022946"/>
    </source>
</evidence>
<dbReference type="InterPro" id="IPR036612">
    <property type="entry name" value="KH_dom_type_1_sf"/>
</dbReference>
<dbReference type="GO" id="GO:0000175">
    <property type="term" value="F:3'-5'-RNA exonuclease activity"/>
    <property type="evidence" value="ECO:0007669"/>
    <property type="project" value="TreeGrafter"/>
</dbReference>
<evidence type="ECO:0000256" key="20">
    <source>
        <dbReference type="ARBA" id="ARBA00060410"/>
    </source>
</evidence>
<keyword evidence="17" id="KW-0496">Mitochondrion</keyword>
<dbReference type="Ensembl" id="ENSABRT00000034915.1">
    <property type="protein sequence ID" value="ENSABRP00000024911.1"/>
    <property type="gene ID" value="ENSABRG00000020743.1"/>
</dbReference>
<dbReference type="SUPFAM" id="SSF55666">
    <property type="entry name" value="Ribonuclease PH domain 2-like"/>
    <property type="match status" value="1"/>
</dbReference>
<keyword evidence="5" id="KW-0813">Transport</keyword>
<organism evidence="25 26">
    <name type="scientific">Anser brachyrhynchus</name>
    <name type="common">Pink-footed goose</name>
    <dbReference type="NCBI Taxonomy" id="132585"/>
    <lineage>
        <taxon>Eukaryota</taxon>
        <taxon>Metazoa</taxon>
        <taxon>Chordata</taxon>
        <taxon>Craniata</taxon>
        <taxon>Vertebrata</taxon>
        <taxon>Euteleostomi</taxon>
        <taxon>Archelosauria</taxon>
        <taxon>Archosauria</taxon>
        <taxon>Dinosauria</taxon>
        <taxon>Saurischia</taxon>
        <taxon>Theropoda</taxon>
        <taxon>Coelurosauria</taxon>
        <taxon>Aves</taxon>
        <taxon>Neognathae</taxon>
        <taxon>Galloanserae</taxon>
        <taxon>Anseriformes</taxon>
        <taxon>Anatidae</taxon>
        <taxon>Anserinae</taxon>
        <taxon>Anser</taxon>
    </lineage>
</organism>
<evidence type="ECO:0000256" key="9">
    <source>
        <dbReference type="ARBA" id="ARBA00022679"/>
    </source>
</evidence>
<proteinExistence type="inferred from homology"/>
<dbReference type="EC" id="2.7.7.8" evidence="4"/>
<keyword evidence="11" id="KW-0540">Nuclease</keyword>
<evidence type="ECO:0000256" key="18">
    <source>
        <dbReference type="ARBA" id="ARBA00023136"/>
    </source>
</evidence>
<dbReference type="InterPro" id="IPR036345">
    <property type="entry name" value="ExoRNase_PH_dom2_sf"/>
</dbReference>
<keyword evidence="13" id="KW-0269">Exonuclease</keyword>
<dbReference type="FunFam" id="2.40.50.140:FF:000113">
    <property type="entry name" value="polyribonucleotide nucleotidyltransferase 1, mitochondrial"/>
    <property type="match status" value="1"/>
</dbReference>
<name>A0A8B9CVB3_9AVES</name>
<dbReference type="InterPro" id="IPR012162">
    <property type="entry name" value="PNPase"/>
</dbReference>
<evidence type="ECO:0000256" key="14">
    <source>
        <dbReference type="ARBA" id="ARBA00022884"/>
    </source>
</evidence>
<protein>
    <recommendedName>
        <fullName evidence="22">Polyribonucleotide nucleotidyltransferase 1, mitochondrial</fullName>
        <ecNumber evidence="4">2.7.7.8</ecNumber>
    </recommendedName>
    <alternativeName>
        <fullName evidence="19">Polynucleotide phosphorylase 1</fullName>
    </alternativeName>
</protein>
<comment type="similarity">
    <text evidence="3">Belongs to the polyribonucleotide nucleotidyltransferase family.</text>
</comment>
<comment type="subcellular location">
    <subcellularLocation>
        <location evidence="2">Cytoplasm</location>
    </subcellularLocation>
    <subcellularLocation>
        <location evidence="20">Mitochondrion intermembrane space</location>
        <topology evidence="20">Peripheral membrane protein</topology>
    </subcellularLocation>
    <subcellularLocation>
        <location evidence="1">Mitochondrion matrix</location>
    </subcellularLocation>
</comment>
<dbReference type="FunFam" id="3.30.1370.10:FF:000044">
    <property type="entry name" value="Polyribonucleotide nucleotidyltransferase 1, mitochondrial"/>
    <property type="match status" value="1"/>
</dbReference>
<keyword evidence="8" id="KW-0507">mRNA processing</keyword>
<dbReference type="SUPFAM" id="SSF54791">
    <property type="entry name" value="Eukaryotic type KH-domain (KH-domain type I)"/>
    <property type="match status" value="1"/>
</dbReference>
<dbReference type="InterPro" id="IPR027408">
    <property type="entry name" value="PNPase/RNase_PH_dom_sf"/>
</dbReference>
<evidence type="ECO:0000256" key="8">
    <source>
        <dbReference type="ARBA" id="ARBA00022664"/>
    </source>
</evidence>
<keyword evidence="9" id="KW-0808">Transferase</keyword>
<dbReference type="SMART" id="SM00316">
    <property type="entry name" value="S1"/>
    <property type="match status" value="1"/>
</dbReference>
<dbReference type="PANTHER" id="PTHR11252">
    <property type="entry name" value="POLYRIBONUCLEOTIDE NUCLEOTIDYLTRANSFERASE"/>
    <property type="match status" value="1"/>
</dbReference>
<dbReference type="Gene3D" id="3.30.230.70">
    <property type="entry name" value="GHMP Kinase, N-terminal domain"/>
    <property type="match status" value="2"/>
</dbReference>
<dbReference type="PROSITE" id="PS50126">
    <property type="entry name" value="S1"/>
    <property type="match status" value="1"/>
</dbReference>
<dbReference type="GeneTree" id="ENSGT00390000014001"/>
<dbReference type="InterPro" id="IPR012340">
    <property type="entry name" value="NA-bd_OB-fold"/>
</dbReference>
<evidence type="ECO:0000256" key="3">
    <source>
        <dbReference type="ARBA" id="ARBA00007404"/>
    </source>
</evidence>
<evidence type="ECO:0000256" key="10">
    <source>
        <dbReference type="ARBA" id="ARBA00022695"/>
    </source>
</evidence>
<dbReference type="GO" id="GO:0000965">
    <property type="term" value="P:mitochondrial RNA 3'-end processing"/>
    <property type="evidence" value="ECO:0007669"/>
    <property type="project" value="TreeGrafter"/>
</dbReference>
<evidence type="ECO:0000256" key="4">
    <source>
        <dbReference type="ARBA" id="ARBA00012416"/>
    </source>
</evidence>
<evidence type="ECO:0000256" key="12">
    <source>
        <dbReference type="ARBA" id="ARBA00022801"/>
    </source>
</evidence>
<reference evidence="25" key="2">
    <citation type="submission" date="2025-09" db="UniProtKB">
        <authorList>
            <consortium name="Ensembl"/>
        </authorList>
    </citation>
    <scope>IDENTIFICATION</scope>
</reference>
<keyword evidence="15" id="KW-0809">Transit peptide</keyword>
<dbReference type="InterPro" id="IPR001247">
    <property type="entry name" value="ExoRNase_PH_dom1"/>
</dbReference>
<feature type="domain" description="S1 motif" evidence="24">
    <location>
        <begin position="593"/>
        <end position="664"/>
    </location>
</feature>
<dbReference type="Proteomes" id="UP000694426">
    <property type="component" value="Unplaced"/>
</dbReference>
<dbReference type="GO" id="GO:0006397">
    <property type="term" value="P:mRNA processing"/>
    <property type="evidence" value="ECO:0007669"/>
    <property type="project" value="UniProtKB-KW"/>
</dbReference>
<evidence type="ECO:0000256" key="19">
    <source>
        <dbReference type="ARBA" id="ARBA00031451"/>
    </source>
</evidence>
<evidence type="ECO:0000256" key="22">
    <source>
        <dbReference type="ARBA" id="ARBA00072100"/>
    </source>
</evidence>
<dbReference type="GO" id="GO:0005759">
    <property type="term" value="C:mitochondrial matrix"/>
    <property type="evidence" value="ECO:0007669"/>
    <property type="project" value="UniProtKB-SubCell"/>
</dbReference>
<keyword evidence="6" id="KW-0963">Cytoplasm</keyword>
<evidence type="ECO:0000256" key="7">
    <source>
        <dbReference type="ARBA" id="ARBA00022553"/>
    </source>
</evidence>
<dbReference type="Pfam" id="PF03725">
    <property type="entry name" value="RNase_PH_C"/>
    <property type="match status" value="1"/>
</dbReference>
<dbReference type="Pfam" id="PF00575">
    <property type="entry name" value="S1"/>
    <property type="match status" value="1"/>
</dbReference>
<gene>
    <name evidence="25" type="primary">PNPT1</name>
</gene>
<dbReference type="Pfam" id="PF01138">
    <property type="entry name" value="RNase_PH"/>
    <property type="match status" value="2"/>
</dbReference>
<dbReference type="FunFam" id="3.30.230.70:FF:000008">
    <property type="entry name" value="polyribonucleotide nucleotidyltransferase 1, mitochondrial"/>
    <property type="match status" value="1"/>
</dbReference>
<dbReference type="Gene3D" id="2.40.50.140">
    <property type="entry name" value="Nucleic acid-binding proteins"/>
    <property type="match status" value="1"/>
</dbReference>
<accession>A0A8B9CVB3</accession>
<dbReference type="GO" id="GO:0000958">
    <property type="term" value="P:mitochondrial mRNA catabolic process"/>
    <property type="evidence" value="ECO:0007669"/>
    <property type="project" value="TreeGrafter"/>
</dbReference>
<evidence type="ECO:0000313" key="26">
    <source>
        <dbReference type="Proteomes" id="UP000694426"/>
    </source>
</evidence>
<dbReference type="SUPFAM" id="SSF54211">
    <property type="entry name" value="Ribosomal protein S5 domain 2-like"/>
    <property type="match status" value="2"/>
</dbReference>
<dbReference type="SUPFAM" id="SSF50249">
    <property type="entry name" value="Nucleic acid-binding proteins"/>
    <property type="match status" value="1"/>
</dbReference>
<keyword evidence="16" id="KW-0007">Acetylation</keyword>
<dbReference type="InterPro" id="IPR015847">
    <property type="entry name" value="ExoRNase_PH_dom2"/>
</dbReference>
<dbReference type="InterPro" id="IPR003029">
    <property type="entry name" value="S1_domain"/>
</dbReference>
<evidence type="ECO:0000313" key="25">
    <source>
        <dbReference type="Ensembl" id="ENSABRP00000024911.1"/>
    </source>
</evidence>
<dbReference type="GO" id="GO:0003723">
    <property type="term" value="F:RNA binding"/>
    <property type="evidence" value="ECO:0007669"/>
    <property type="project" value="UniProtKB-UniRule"/>
</dbReference>
<dbReference type="InterPro" id="IPR020568">
    <property type="entry name" value="Ribosomal_Su5_D2-typ_SF"/>
</dbReference>
<dbReference type="PROSITE" id="PS50084">
    <property type="entry name" value="KH_TYPE_1"/>
    <property type="match status" value="1"/>
</dbReference>
<keyword evidence="26" id="KW-1185">Reference proteome</keyword>
<keyword evidence="18" id="KW-0472">Membrane</keyword>
<evidence type="ECO:0000256" key="2">
    <source>
        <dbReference type="ARBA" id="ARBA00004496"/>
    </source>
</evidence>
<sequence>MGSCFTFTVSNRLFLSHRKMELSSGKLARFADGSAVVQLGDTAVMVTAVSKTKPSASQFMPLVVDYRQKAAAAGRIPTNYLRRELGTTDKEILTSRVIDRSIRPLFPVGYFYDTQILCNLLAVDGVNDPDILAINGASAALALSDIPWNGPIGAVRVGLIDGETVINPTRKQMSSSILNLVVAGAPQNQVVMLEATAENILQQDFCHAIKVGVKHTQHIIQGIQQLVKEQGVVKRTVQKSYFSLGLTELYNKPNNPNFFCYSTLDEAINKIRLETEEQLKEKFPEAEPYEIMESFNVVSKDIFRNLILNEYRRCDGRDLTSLRDIKCEVNMFKMLHGSALFQRGQTQVVLLNDLSSKYNVSEAKRLKKKQFPPYATNEIGKVTGVNRRELGHGRLKLQKLFYAVRFNTIFLVYSNSVGSSSMASACGGSLALMDAGVPVSSAVAGVAVGLVTKYSPEKGDLEDYRLLTDILVSFGSTVVTTDVQFCKIPLHPFSAKREILQIMNQTLAKPRPNRKENGPVVETIHVPLSKRLRFMGPGAYNLKKLQAQTGVTLSQLDEETYSVFAPTPSAMHEAREFIREICKDDQEVNLEFGAVYTATITEIRDSGVMIKLYPNMTPVLLHNSQLDQRKIKHPSALGLEVGQEIQVKYFGRDPTDGRMRLSRKILQSPATTVLKTLTDKNSIMMGGTVPQSSTSSQ</sequence>
<dbReference type="CDD" id="cd09033">
    <property type="entry name" value="KH-I_PNPT1"/>
    <property type="match status" value="1"/>
</dbReference>
<evidence type="ECO:0000256" key="6">
    <source>
        <dbReference type="ARBA" id="ARBA00022490"/>
    </source>
</evidence>
<evidence type="ECO:0000256" key="17">
    <source>
        <dbReference type="ARBA" id="ARBA00023128"/>
    </source>
</evidence>
<dbReference type="GO" id="GO:0005758">
    <property type="term" value="C:mitochondrial intermembrane space"/>
    <property type="evidence" value="ECO:0007669"/>
    <property type="project" value="UniProtKB-SubCell"/>
</dbReference>
<reference evidence="25" key="1">
    <citation type="submission" date="2025-08" db="UniProtKB">
        <authorList>
            <consortium name="Ensembl"/>
        </authorList>
    </citation>
    <scope>IDENTIFICATION</scope>
</reference>
<dbReference type="AlphaFoldDB" id="A0A8B9CVB3"/>
<evidence type="ECO:0000256" key="21">
    <source>
        <dbReference type="ARBA" id="ARBA00064869"/>
    </source>
</evidence>
<evidence type="ECO:0000256" key="13">
    <source>
        <dbReference type="ARBA" id="ARBA00022839"/>
    </source>
</evidence>
<evidence type="ECO:0000259" key="24">
    <source>
        <dbReference type="PROSITE" id="PS50126"/>
    </source>
</evidence>
<dbReference type="CDD" id="cd11363">
    <property type="entry name" value="RNase_PH_PNPase_1"/>
    <property type="match status" value="1"/>
</dbReference>
<dbReference type="GO" id="GO:0005829">
    <property type="term" value="C:cytosol"/>
    <property type="evidence" value="ECO:0007669"/>
    <property type="project" value="TreeGrafter"/>
</dbReference>
<keyword evidence="12" id="KW-0378">Hydrolase</keyword>